<accession>A0ABS2CRF2</accession>
<evidence type="ECO:0000313" key="6">
    <source>
        <dbReference type="Proteomes" id="UP001430172"/>
    </source>
</evidence>
<reference evidence="5" key="1">
    <citation type="submission" date="2021-02" db="EMBL/GenBank/DDBJ databases">
        <title>Phycicoccus sp. MQZ13P-5T, whole genome shotgun sequence.</title>
        <authorList>
            <person name="Tuo L."/>
        </authorList>
    </citation>
    <scope>NUCLEOTIDE SEQUENCE</scope>
    <source>
        <strain evidence="5">MQZ13P-5</strain>
    </source>
</reference>
<dbReference type="Proteomes" id="UP001430172">
    <property type="component" value="Unassembled WGS sequence"/>
</dbReference>
<comment type="caution">
    <text evidence="5">The sequence shown here is derived from an EMBL/GenBank/DDBJ whole genome shotgun (WGS) entry which is preliminary data.</text>
</comment>
<dbReference type="InterPro" id="IPR017853">
    <property type="entry name" value="GH"/>
</dbReference>
<dbReference type="SMART" id="SM00642">
    <property type="entry name" value="Aamy"/>
    <property type="match status" value="1"/>
</dbReference>
<dbReference type="SUPFAM" id="SSF51445">
    <property type="entry name" value="(Trans)glycosidases"/>
    <property type="match status" value="1"/>
</dbReference>
<dbReference type="Pfam" id="PF00128">
    <property type="entry name" value="Alpha-amylase"/>
    <property type="match status" value="1"/>
</dbReference>
<dbReference type="InterPro" id="IPR006047">
    <property type="entry name" value="GH13_cat_dom"/>
</dbReference>
<keyword evidence="6" id="KW-1185">Reference proteome</keyword>
<dbReference type="Gene3D" id="3.20.20.80">
    <property type="entry name" value="Glycosidases"/>
    <property type="match status" value="1"/>
</dbReference>
<gene>
    <name evidence="5" type="ORF">JQN70_18880</name>
</gene>
<feature type="domain" description="Glycosyl hydrolase family 13 catalytic" evidence="4">
    <location>
        <begin position="38"/>
        <end position="361"/>
    </location>
</feature>
<evidence type="ECO:0000256" key="3">
    <source>
        <dbReference type="SAM" id="MobiDB-lite"/>
    </source>
</evidence>
<keyword evidence="2" id="KW-0326">Glycosidase</keyword>
<dbReference type="RefSeq" id="WP_204132958.1">
    <property type="nucleotide sequence ID" value="NZ_JAFDVD010000026.1"/>
</dbReference>
<evidence type="ECO:0000256" key="2">
    <source>
        <dbReference type="ARBA" id="ARBA00023295"/>
    </source>
</evidence>
<evidence type="ECO:0000256" key="1">
    <source>
        <dbReference type="ARBA" id="ARBA00022801"/>
    </source>
</evidence>
<proteinExistence type="predicted"/>
<name>A0ABS2CRF2_9MICO</name>
<dbReference type="EMBL" id="JAFDVD010000026">
    <property type="protein sequence ID" value="MBM6402464.1"/>
    <property type="molecule type" value="Genomic_DNA"/>
</dbReference>
<organism evidence="5 6">
    <name type="scientific">Phycicoccus sonneratiae</name>
    <dbReference type="NCBI Taxonomy" id="2807628"/>
    <lineage>
        <taxon>Bacteria</taxon>
        <taxon>Bacillati</taxon>
        <taxon>Actinomycetota</taxon>
        <taxon>Actinomycetes</taxon>
        <taxon>Micrococcales</taxon>
        <taxon>Intrasporangiaceae</taxon>
        <taxon>Phycicoccus</taxon>
    </lineage>
</organism>
<evidence type="ECO:0000313" key="5">
    <source>
        <dbReference type="EMBL" id="MBM6402464.1"/>
    </source>
</evidence>
<protein>
    <submittedName>
        <fullName evidence="5">DUF3459 domain-containing protein</fullName>
    </submittedName>
</protein>
<evidence type="ECO:0000259" key="4">
    <source>
        <dbReference type="SMART" id="SM00642"/>
    </source>
</evidence>
<feature type="region of interest" description="Disordered" evidence="3">
    <location>
        <begin position="122"/>
        <end position="147"/>
    </location>
</feature>
<dbReference type="PANTHER" id="PTHR10357">
    <property type="entry name" value="ALPHA-AMYLASE FAMILY MEMBER"/>
    <property type="match status" value="1"/>
</dbReference>
<dbReference type="PANTHER" id="PTHR10357:SF210">
    <property type="entry name" value="MALTODEXTRIN GLUCOSIDASE"/>
    <property type="match status" value="1"/>
</dbReference>
<keyword evidence="1" id="KW-0378">Hydrolase</keyword>
<sequence length="437" mass="47834">MTPEPAWVEHAVWWRVYPLGAVGAVPEPPSGPARPDEHRLLRLLPWLDHVVALGANGVALGPVFASEHHGYDTLDHRRLDPRLGEEADLDRFVEEAHARGLRVQLDGVFNHVGRGHRLVADALRDGPDSPAGRMVRHEPDGSGSLRPATWEGHDELVALDHDAPEVADLVVGVMRHWLDRGADAWRLDVGYAVPPAFWARVLPEVRRTHPDAWFEAEVIHGDYAQFVRDSTVDTVTQYELWKAVWSSLQDRNLHELDHALGRHDAFLDTFVPATFVGNHDVTRIASTVTDARHHPHATVLLAVLGGTPEVYAGDELGLRGVKEERFGGDDAVRPDLGTDPTAVPGADGAVFALHQELVGLRRRHPWLHRARSSAVSLTNTQYVLDVTGEGDGGTLRVALNLDDAPLDLDTTGLLAADDGTRGRDTGVAPHGWAVLGR</sequence>